<accession>A0A812BQS8</accession>
<organism evidence="1 2">
    <name type="scientific">Acanthosepion pharaonis</name>
    <name type="common">Pharaoh cuttlefish</name>
    <name type="synonym">Sepia pharaonis</name>
    <dbReference type="NCBI Taxonomy" id="158019"/>
    <lineage>
        <taxon>Eukaryota</taxon>
        <taxon>Metazoa</taxon>
        <taxon>Spiralia</taxon>
        <taxon>Lophotrochozoa</taxon>
        <taxon>Mollusca</taxon>
        <taxon>Cephalopoda</taxon>
        <taxon>Coleoidea</taxon>
        <taxon>Decapodiformes</taxon>
        <taxon>Sepiida</taxon>
        <taxon>Sepiina</taxon>
        <taxon>Sepiidae</taxon>
        <taxon>Acanthosepion</taxon>
    </lineage>
</organism>
<dbReference type="AlphaFoldDB" id="A0A812BQS8"/>
<comment type="caution">
    <text evidence="1">The sequence shown here is derived from an EMBL/GenBank/DDBJ whole genome shotgun (WGS) entry which is preliminary data.</text>
</comment>
<evidence type="ECO:0000313" key="2">
    <source>
        <dbReference type="Proteomes" id="UP000597762"/>
    </source>
</evidence>
<dbReference type="Proteomes" id="UP000597762">
    <property type="component" value="Unassembled WGS sequence"/>
</dbReference>
<sequence>MVSRSVPTLCPVAINSRLPCAVRCRCQSDSQLLNADSLPPVTAEDLLGSRRTVTLHHFTEWLYGSGDFRIPVPLIETFHLPIPGRGDAECRYQESGHEQEERFDSLLRRHSQSRNRLYSQRRQSDSRVSIEMNRQIGLRRCASWSTHLTEWTIQLQPSFHECSTSCRVFKIPPEDLSNRSGAIAQATRRIDSRLVRASSAQSIDRTVANENLTASSINFPYLGQPSINVTTVCESNSNGRGRRFESLLKAGRHFRKGLQRLCCQCICVCIYIQK</sequence>
<dbReference type="EMBL" id="CAHIKZ030000775">
    <property type="protein sequence ID" value="CAE1238054.1"/>
    <property type="molecule type" value="Genomic_DNA"/>
</dbReference>
<evidence type="ECO:0000313" key="1">
    <source>
        <dbReference type="EMBL" id="CAE1238054.1"/>
    </source>
</evidence>
<gene>
    <name evidence="1" type="ORF">SPHA_21037</name>
</gene>
<proteinExistence type="predicted"/>
<protein>
    <submittedName>
        <fullName evidence="1">Uncharacterized protein</fullName>
    </submittedName>
</protein>
<name>A0A812BQS8_ACAPH</name>
<reference evidence="1" key="1">
    <citation type="submission" date="2021-01" db="EMBL/GenBank/DDBJ databases">
        <authorList>
            <person name="Li R."/>
            <person name="Bekaert M."/>
        </authorList>
    </citation>
    <scope>NUCLEOTIDE SEQUENCE</scope>
    <source>
        <strain evidence="1">Farmed</strain>
    </source>
</reference>
<keyword evidence="2" id="KW-1185">Reference proteome</keyword>